<protein>
    <submittedName>
        <fullName evidence="1">Uncharacterized protein</fullName>
    </submittedName>
</protein>
<organism evidence="1 2">
    <name type="scientific">Vararia minispora EC-137</name>
    <dbReference type="NCBI Taxonomy" id="1314806"/>
    <lineage>
        <taxon>Eukaryota</taxon>
        <taxon>Fungi</taxon>
        <taxon>Dikarya</taxon>
        <taxon>Basidiomycota</taxon>
        <taxon>Agaricomycotina</taxon>
        <taxon>Agaricomycetes</taxon>
        <taxon>Russulales</taxon>
        <taxon>Lachnocladiaceae</taxon>
        <taxon>Vararia</taxon>
    </lineage>
</organism>
<gene>
    <name evidence="1" type="ORF">K488DRAFT_91060</name>
</gene>
<reference evidence="1" key="2">
    <citation type="journal article" date="2022" name="New Phytol.">
        <title>Evolutionary transition to the ectomycorrhizal habit in the genomes of a hyperdiverse lineage of mushroom-forming fungi.</title>
        <authorList>
            <person name="Looney B."/>
            <person name="Miyauchi S."/>
            <person name="Morin E."/>
            <person name="Drula E."/>
            <person name="Courty P.E."/>
            <person name="Kohler A."/>
            <person name="Kuo A."/>
            <person name="LaButti K."/>
            <person name="Pangilinan J."/>
            <person name="Lipzen A."/>
            <person name="Riley R."/>
            <person name="Andreopoulos W."/>
            <person name="He G."/>
            <person name="Johnson J."/>
            <person name="Nolan M."/>
            <person name="Tritt A."/>
            <person name="Barry K.W."/>
            <person name="Grigoriev I.V."/>
            <person name="Nagy L.G."/>
            <person name="Hibbett D."/>
            <person name="Henrissat B."/>
            <person name="Matheny P.B."/>
            <person name="Labbe J."/>
            <person name="Martin F.M."/>
        </authorList>
    </citation>
    <scope>NUCLEOTIDE SEQUENCE</scope>
    <source>
        <strain evidence="1">EC-137</strain>
    </source>
</reference>
<keyword evidence="2" id="KW-1185">Reference proteome</keyword>
<comment type="caution">
    <text evidence="1">The sequence shown here is derived from an EMBL/GenBank/DDBJ whole genome shotgun (WGS) entry which is preliminary data.</text>
</comment>
<dbReference type="Proteomes" id="UP000814128">
    <property type="component" value="Unassembled WGS sequence"/>
</dbReference>
<accession>A0ACB8Q6P5</accession>
<evidence type="ECO:0000313" key="1">
    <source>
        <dbReference type="EMBL" id="KAI0027273.1"/>
    </source>
</evidence>
<reference evidence="1" key="1">
    <citation type="submission" date="2021-02" db="EMBL/GenBank/DDBJ databases">
        <authorList>
            <consortium name="DOE Joint Genome Institute"/>
            <person name="Ahrendt S."/>
            <person name="Looney B.P."/>
            <person name="Miyauchi S."/>
            <person name="Morin E."/>
            <person name="Drula E."/>
            <person name="Courty P.E."/>
            <person name="Chicoki N."/>
            <person name="Fauchery L."/>
            <person name="Kohler A."/>
            <person name="Kuo A."/>
            <person name="Labutti K."/>
            <person name="Pangilinan J."/>
            <person name="Lipzen A."/>
            <person name="Riley R."/>
            <person name="Andreopoulos W."/>
            <person name="He G."/>
            <person name="Johnson J."/>
            <person name="Barry K.W."/>
            <person name="Grigoriev I.V."/>
            <person name="Nagy L."/>
            <person name="Hibbett D."/>
            <person name="Henrissat B."/>
            <person name="Matheny P.B."/>
            <person name="Labbe J."/>
            <person name="Martin F."/>
        </authorList>
    </citation>
    <scope>NUCLEOTIDE SEQUENCE</scope>
    <source>
        <strain evidence="1">EC-137</strain>
    </source>
</reference>
<name>A0ACB8Q6P5_9AGAM</name>
<proteinExistence type="predicted"/>
<dbReference type="EMBL" id="MU273945">
    <property type="protein sequence ID" value="KAI0027273.1"/>
    <property type="molecule type" value="Genomic_DNA"/>
</dbReference>
<sequence>MTNIHNLVNDILCQIFLIAQEDWPITSLAPLGWVSLSHVCSRWRTCLLNNHGFWARLIPIPNAWETLLTRAGSTVLYTLDLRPTRLLVPPHPPPPSGDVSDCCAFYAAKKCIPRVKVLACNDSHDWMDVLHNLHLPELRDLDVTGLPMNSGRIVSLNAPNLEFLHLRSISIAFDHPLLSLRALSLDGYGIPLPPTLFFGVLARVPRLEDLDMSLSRVPITNDQNLTPESKWDWESYTGKLVDLLHLRRVSICLIENSNVPGFLHRLRVPECTSFSFHCDSTPPPDPETLGQILDEIQPNCHLNEPDVLYINQSASFLELVLSRSTNKDVRMPRATGGALDPTLPVEGISFLLDSPRMPLAEVSASIERFIASACIEHVTHIDIDARKSPHEEIRAMLDGVMRSVHAKDFVVSGNLRHLLVVGEHERVGNKLECIPFPALLEVRMVMDASFWDGGADALEDWWGEINEVLAWRRQRSTGLERLTILGTLPGERKVEHASADRWGLRMVRNLVRELKDMRSEA</sequence>
<evidence type="ECO:0000313" key="2">
    <source>
        <dbReference type="Proteomes" id="UP000814128"/>
    </source>
</evidence>